<dbReference type="InterPro" id="IPR001345">
    <property type="entry name" value="PG/BPGM_mutase_AS"/>
</dbReference>
<dbReference type="PRINTS" id="PR00991">
    <property type="entry name" value="6PFRUCTKNASE"/>
</dbReference>
<feature type="compositionally biased region" description="Low complexity" evidence="11">
    <location>
        <begin position="7"/>
        <end position="22"/>
    </location>
</feature>
<comment type="similarity">
    <text evidence="1">In the C-terminal section; belongs to the phosphoglycerate mutase family.</text>
</comment>
<evidence type="ECO:0000256" key="10">
    <source>
        <dbReference type="PIRSR" id="PIRSR613078-2"/>
    </source>
</evidence>
<protein>
    <recommendedName>
        <fullName evidence="12">6-phosphofructo-2-kinase domain-containing protein</fullName>
    </recommendedName>
</protein>
<dbReference type="FunFam" id="3.40.50.1240:FF:000001">
    <property type="entry name" value="6-phosphofructo-2-kinase/fructose-2, 6-bisphosphatase 3 isoform 2"/>
    <property type="match status" value="1"/>
</dbReference>
<evidence type="ECO:0000256" key="11">
    <source>
        <dbReference type="SAM" id="MobiDB-lite"/>
    </source>
</evidence>
<evidence type="ECO:0000313" key="13">
    <source>
        <dbReference type="EnsemblMetazoa" id="ACUA000620-PA"/>
    </source>
</evidence>
<evidence type="ECO:0000256" key="8">
    <source>
        <dbReference type="ARBA" id="ARBA00023268"/>
    </source>
</evidence>
<keyword evidence="14" id="KW-1185">Reference proteome</keyword>
<dbReference type="CDD" id="cd07067">
    <property type="entry name" value="HP_PGM_like"/>
    <property type="match status" value="1"/>
</dbReference>
<dbReference type="PROSITE" id="PS00175">
    <property type="entry name" value="PG_MUTASE"/>
    <property type="match status" value="1"/>
</dbReference>
<evidence type="ECO:0000256" key="6">
    <source>
        <dbReference type="ARBA" id="ARBA00022801"/>
    </source>
</evidence>
<dbReference type="InterPro" id="IPR027417">
    <property type="entry name" value="P-loop_NTPase"/>
</dbReference>
<dbReference type="GO" id="GO:0006000">
    <property type="term" value="P:fructose metabolic process"/>
    <property type="evidence" value="ECO:0007669"/>
    <property type="project" value="InterPro"/>
</dbReference>
<dbReference type="SMART" id="SM00855">
    <property type="entry name" value="PGAM"/>
    <property type="match status" value="1"/>
</dbReference>
<evidence type="ECO:0000256" key="4">
    <source>
        <dbReference type="ARBA" id="ARBA00022741"/>
    </source>
</evidence>
<feature type="active site" description="Proton donor/acceptor" evidence="9">
    <location>
        <position position="386"/>
    </location>
</feature>
<dbReference type="STRING" id="139723.A0A182LS58"/>
<sequence>MDVIVSTAATGGNPPATTPLPATAPTASAVAAAIASRSLRVRTSSQSGGKQYGEALSEIQLCPSVMSEGTRKMLPPTTETIQTKPFPIRGERANYVNSPHVIAMVGLPARGKTYISKKLSRYLNWIGINTKVFNLGEYRRHATDAYRSHEFFRPDNEEAMAIRQHCAELALEDVCNWLENGGEVAVFDATNSTRDRRQMIREIVVKKMGYKLFFVESICDDPSIIEQNIMEVKVSSPDYRNMNMDEALSDFRLRIEHYQERYEPLSEELEKDLSYMKIYNTGEKVVVHKHEGHIQSRIVYYLMNIHITPRTIYLTRHGESEHNLQGLIGGDSNLSERGRRYSQALAKYIDEQQIEGLRVWTSWLKRTIQTVADVNAPQERWKALNEIDAGICEEMTYEDIQQRFPEEFKARDQNKFAYRYPRGESYEDLVVRLEPVMMELERQGNVLVVSHQAVLRCVLAYFLDKSADELPYLKVPLHTIIKLTPVAYGCKVEHIMLPIHAVDTHRAKPESELDLDDSFDSTVGGSPPNGKQIILNGSNGECRFFPNNS</sequence>
<reference evidence="13" key="2">
    <citation type="submission" date="2020-05" db="UniProtKB">
        <authorList>
            <consortium name="EnsemblMetazoa"/>
        </authorList>
    </citation>
    <scope>IDENTIFICATION</scope>
    <source>
        <strain evidence="13">A-37</strain>
    </source>
</reference>
<name>A0A182LS58_9DIPT</name>
<keyword evidence="5" id="KW-0418">Kinase</keyword>
<reference evidence="14" key="1">
    <citation type="submission" date="2013-09" db="EMBL/GenBank/DDBJ databases">
        <title>The Genome Sequence of Anopheles culicifacies species A.</title>
        <authorList>
            <consortium name="The Broad Institute Genomics Platform"/>
            <person name="Neafsey D.E."/>
            <person name="Besansky N."/>
            <person name="Howell P."/>
            <person name="Walton C."/>
            <person name="Young S.K."/>
            <person name="Zeng Q."/>
            <person name="Gargeya S."/>
            <person name="Fitzgerald M."/>
            <person name="Haas B."/>
            <person name="Abouelleil A."/>
            <person name="Allen A.W."/>
            <person name="Alvarado L."/>
            <person name="Arachchi H.M."/>
            <person name="Berlin A.M."/>
            <person name="Chapman S.B."/>
            <person name="Gainer-Dewar J."/>
            <person name="Goldberg J."/>
            <person name="Griggs A."/>
            <person name="Gujja S."/>
            <person name="Hansen M."/>
            <person name="Howarth C."/>
            <person name="Imamovic A."/>
            <person name="Ireland A."/>
            <person name="Larimer J."/>
            <person name="McCowan C."/>
            <person name="Murphy C."/>
            <person name="Pearson M."/>
            <person name="Poon T.W."/>
            <person name="Priest M."/>
            <person name="Roberts A."/>
            <person name="Saif S."/>
            <person name="Shea T."/>
            <person name="Sisk P."/>
            <person name="Sykes S."/>
            <person name="Wortman J."/>
            <person name="Nusbaum C."/>
            <person name="Birren B."/>
        </authorList>
    </citation>
    <scope>NUCLEOTIDE SEQUENCE [LARGE SCALE GENOMIC DNA]</scope>
    <source>
        <strain evidence="14">A-37</strain>
    </source>
</reference>
<feature type="active site" description="Tele-phosphohistidine intermediate" evidence="9">
    <location>
        <position position="317"/>
    </location>
</feature>
<dbReference type="InterPro" id="IPR003094">
    <property type="entry name" value="6Pfruct_kin"/>
</dbReference>
<proteinExistence type="inferred from homology"/>
<dbReference type="PANTHER" id="PTHR10606:SF44">
    <property type="entry name" value="6-PHOSPHOFRUCTO 2-KINASE_FRUCTOSE 2,6-BISPHOSPHATASE LONG FORM"/>
    <property type="match status" value="1"/>
</dbReference>
<dbReference type="GO" id="GO:0004331">
    <property type="term" value="F:fructose-2,6-bisphosphate 2-phosphatase activity"/>
    <property type="evidence" value="ECO:0007669"/>
    <property type="project" value="TreeGrafter"/>
</dbReference>
<evidence type="ECO:0000259" key="12">
    <source>
        <dbReference type="Pfam" id="PF01591"/>
    </source>
</evidence>
<dbReference type="EnsemblMetazoa" id="ACUA000620-RA">
    <property type="protein sequence ID" value="ACUA000620-PA"/>
    <property type="gene ID" value="ACUA000620"/>
</dbReference>
<dbReference type="InterPro" id="IPR013078">
    <property type="entry name" value="His_Pase_superF_clade-1"/>
</dbReference>
<keyword evidence="4" id="KW-0547">Nucleotide-binding</keyword>
<dbReference type="GO" id="GO:0005524">
    <property type="term" value="F:ATP binding"/>
    <property type="evidence" value="ECO:0007669"/>
    <property type="project" value="UniProtKB-KW"/>
</dbReference>
<dbReference type="GO" id="GO:0003873">
    <property type="term" value="F:6-phosphofructo-2-kinase activity"/>
    <property type="evidence" value="ECO:0007669"/>
    <property type="project" value="InterPro"/>
</dbReference>
<dbReference type="PANTHER" id="PTHR10606">
    <property type="entry name" value="6-PHOSPHOFRUCTO-2-KINASE/FRUCTOSE-2,6-BISPHOSPHATASE"/>
    <property type="match status" value="1"/>
</dbReference>
<feature type="binding site" evidence="10">
    <location>
        <begin position="316"/>
        <end position="323"/>
    </location>
    <ligand>
        <name>substrate</name>
    </ligand>
</feature>
<dbReference type="AlphaFoldDB" id="A0A182LS58"/>
<feature type="domain" description="6-phosphofructo-2-kinase" evidence="12">
    <location>
        <begin position="95"/>
        <end position="309"/>
    </location>
</feature>
<dbReference type="Gene3D" id="3.40.50.1240">
    <property type="entry name" value="Phosphoglycerate mutase-like"/>
    <property type="match status" value="1"/>
</dbReference>
<dbReference type="SUPFAM" id="SSF53254">
    <property type="entry name" value="Phosphoglycerate mutase-like"/>
    <property type="match status" value="1"/>
</dbReference>
<accession>A0A182LS58</accession>
<keyword evidence="2" id="KW-0597">Phosphoprotein</keyword>
<evidence type="ECO:0000256" key="1">
    <source>
        <dbReference type="ARBA" id="ARBA00008408"/>
    </source>
</evidence>
<dbReference type="GO" id="GO:0005829">
    <property type="term" value="C:cytosol"/>
    <property type="evidence" value="ECO:0007669"/>
    <property type="project" value="TreeGrafter"/>
</dbReference>
<evidence type="ECO:0000313" key="14">
    <source>
        <dbReference type="Proteomes" id="UP000075883"/>
    </source>
</evidence>
<keyword evidence="8" id="KW-0511">Multifunctional enzyme</keyword>
<dbReference type="Pfam" id="PF00300">
    <property type="entry name" value="His_Phos_1"/>
    <property type="match status" value="1"/>
</dbReference>
<dbReference type="InterPro" id="IPR029033">
    <property type="entry name" value="His_PPase_superfam"/>
</dbReference>
<evidence type="ECO:0000256" key="7">
    <source>
        <dbReference type="ARBA" id="ARBA00022840"/>
    </source>
</evidence>
<organism evidence="13 14">
    <name type="scientific">Anopheles culicifacies</name>
    <dbReference type="NCBI Taxonomy" id="139723"/>
    <lineage>
        <taxon>Eukaryota</taxon>
        <taxon>Metazoa</taxon>
        <taxon>Ecdysozoa</taxon>
        <taxon>Arthropoda</taxon>
        <taxon>Hexapoda</taxon>
        <taxon>Insecta</taxon>
        <taxon>Pterygota</taxon>
        <taxon>Neoptera</taxon>
        <taxon>Endopterygota</taxon>
        <taxon>Diptera</taxon>
        <taxon>Nematocera</taxon>
        <taxon>Culicoidea</taxon>
        <taxon>Culicidae</taxon>
        <taxon>Anophelinae</taxon>
        <taxon>Anopheles</taxon>
        <taxon>culicifacies species complex</taxon>
    </lineage>
</organism>
<dbReference type="InterPro" id="IPR013079">
    <property type="entry name" value="6Phosfructo_kin"/>
</dbReference>
<dbReference type="FunFam" id="3.40.50.300:FF:000047">
    <property type="entry name" value="6-phosphofructo-2-kinase/fructose-2, 6-bisphosphatase 3 isoform 2"/>
    <property type="match status" value="1"/>
</dbReference>
<dbReference type="Proteomes" id="UP000075883">
    <property type="component" value="Unassembled WGS sequence"/>
</dbReference>
<feature type="binding site" evidence="10">
    <location>
        <position position="366"/>
    </location>
    <ligand>
        <name>substrate</name>
    </ligand>
</feature>
<dbReference type="SUPFAM" id="SSF52540">
    <property type="entry name" value="P-loop containing nucleoside triphosphate hydrolases"/>
    <property type="match status" value="1"/>
</dbReference>
<dbReference type="Pfam" id="PF01591">
    <property type="entry name" value="6PF2K"/>
    <property type="match status" value="1"/>
</dbReference>
<dbReference type="Gene3D" id="3.40.50.300">
    <property type="entry name" value="P-loop containing nucleotide triphosphate hydrolases"/>
    <property type="match status" value="1"/>
</dbReference>
<evidence type="ECO:0000256" key="2">
    <source>
        <dbReference type="ARBA" id="ARBA00022553"/>
    </source>
</evidence>
<evidence type="ECO:0000256" key="9">
    <source>
        <dbReference type="PIRSR" id="PIRSR613078-1"/>
    </source>
</evidence>
<dbReference type="GO" id="GO:0006003">
    <property type="term" value="P:fructose 2,6-bisphosphate metabolic process"/>
    <property type="evidence" value="ECO:0007669"/>
    <property type="project" value="InterPro"/>
</dbReference>
<keyword evidence="3" id="KW-0808">Transferase</keyword>
<feature type="region of interest" description="Disordered" evidence="11">
    <location>
        <begin position="1"/>
        <end position="22"/>
    </location>
</feature>
<keyword evidence="6" id="KW-0378">Hydrolase</keyword>
<dbReference type="EMBL" id="AXCM01001039">
    <property type="status" value="NOT_ANNOTATED_CDS"/>
    <property type="molecule type" value="Genomic_DNA"/>
</dbReference>
<evidence type="ECO:0000256" key="3">
    <source>
        <dbReference type="ARBA" id="ARBA00022679"/>
    </source>
</evidence>
<evidence type="ECO:0000256" key="5">
    <source>
        <dbReference type="ARBA" id="ARBA00022777"/>
    </source>
</evidence>
<dbReference type="VEuPathDB" id="VectorBase:ACUA000620"/>
<keyword evidence="7" id="KW-0067">ATP-binding</keyword>